<evidence type="ECO:0000256" key="2">
    <source>
        <dbReference type="SAM" id="SignalP"/>
    </source>
</evidence>
<dbReference type="PANTHER" id="PTHR35523:SF1">
    <property type="entry name" value="CELL WALL PROTEIN SED1"/>
    <property type="match status" value="1"/>
</dbReference>
<feature type="chain" id="PRO_5040751651" description="Cell wall protein SED1" evidence="2">
    <location>
        <begin position="20"/>
        <end position="237"/>
    </location>
</feature>
<feature type="region of interest" description="Disordered" evidence="1">
    <location>
        <begin position="139"/>
        <end position="209"/>
    </location>
</feature>
<organism evidence="3 4">
    <name type="scientific">Fusarium irregulare</name>
    <dbReference type="NCBI Taxonomy" id="2494466"/>
    <lineage>
        <taxon>Eukaryota</taxon>
        <taxon>Fungi</taxon>
        <taxon>Dikarya</taxon>
        <taxon>Ascomycota</taxon>
        <taxon>Pezizomycotina</taxon>
        <taxon>Sordariomycetes</taxon>
        <taxon>Hypocreomycetidae</taxon>
        <taxon>Hypocreales</taxon>
        <taxon>Nectriaceae</taxon>
        <taxon>Fusarium</taxon>
        <taxon>Fusarium incarnatum-equiseti species complex</taxon>
    </lineage>
</organism>
<protein>
    <recommendedName>
        <fullName evidence="5">Cell wall protein SED1</fullName>
    </recommendedName>
</protein>
<dbReference type="PANTHER" id="PTHR35523">
    <property type="entry name" value="CELL WALL PROTEIN SED1"/>
    <property type="match status" value="1"/>
</dbReference>
<comment type="caution">
    <text evidence="3">The sequence shown here is derived from an EMBL/GenBank/DDBJ whole genome shotgun (WGS) entry which is preliminary data.</text>
</comment>
<reference evidence="3" key="1">
    <citation type="submission" date="2022-10" db="EMBL/GenBank/DDBJ databases">
        <title>Fusarium specimens isolated from Avocado Roots.</title>
        <authorList>
            <person name="Stajich J."/>
            <person name="Roper C."/>
            <person name="Heimlech-Rivalta G."/>
        </authorList>
    </citation>
    <scope>NUCLEOTIDE SEQUENCE</scope>
    <source>
        <strain evidence="3">CF00143</strain>
    </source>
</reference>
<accession>A0A9W8PWI5</accession>
<dbReference type="GO" id="GO:0031505">
    <property type="term" value="P:fungal-type cell wall organization"/>
    <property type="evidence" value="ECO:0007669"/>
    <property type="project" value="InterPro"/>
</dbReference>
<dbReference type="InterPro" id="IPR038843">
    <property type="entry name" value="Sed1/Spi1"/>
</dbReference>
<dbReference type="AlphaFoldDB" id="A0A9W8PWI5"/>
<evidence type="ECO:0000256" key="1">
    <source>
        <dbReference type="SAM" id="MobiDB-lite"/>
    </source>
</evidence>
<evidence type="ECO:0008006" key="5">
    <source>
        <dbReference type="Google" id="ProtNLM"/>
    </source>
</evidence>
<dbReference type="OrthoDB" id="4094614at2759"/>
<feature type="signal peptide" evidence="2">
    <location>
        <begin position="1"/>
        <end position="19"/>
    </location>
</feature>
<gene>
    <name evidence="3" type="ORF">NW766_002768</name>
</gene>
<evidence type="ECO:0000313" key="3">
    <source>
        <dbReference type="EMBL" id="KAJ4019068.1"/>
    </source>
</evidence>
<feature type="compositionally biased region" description="Pro residues" evidence="1">
    <location>
        <begin position="158"/>
        <end position="175"/>
    </location>
</feature>
<sequence>MAFLKAAAAAGLLIGAANASPHYPVYGNGTQYTTEVVTAITTYCPAPTTLTYGDKTYTVTKETTLTITDCPCTISHPLKPTKPIIPVPVPTVVYTTEVLTAITTYCPEPTTLTHGNKTYTVTEPTTLTITDCPCTVTKSQTEHYPQPTPGKPGHPGKPEGPGPHPTAPVPVPGKPEQPKPEPGHPEAPQTTGPVPVPVNPTGDYSPPEGTSPAIVTAAAGRIAPAGVLAFIGAIALF</sequence>
<keyword evidence="2" id="KW-0732">Signal</keyword>
<name>A0A9W8PWI5_9HYPO</name>
<keyword evidence="4" id="KW-1185">Reference proteome</keyword>
<dbReference type="GO" id="GO:0005199">
    <property type="term" value="F:structural constituent of cell wall"/>
    <property type="evidence" value="ECO:0007669"/>
    <property type="project" value="InterPro"/>
</dbReference>
<dbReference type="EMBL" id="JAPDHF010000004">
    <property type="protein sequence ID" value="KAJ4019068.1"/>
    <property type="molecule type" value="Genomic_DNA"/>
</dbReference>
<evidence type="ECO:0000313" key="4">
    <source>
        <dbReference type="Proteomes" id="UP001152130"/>
    </source>
</evidence>
<dbReference type="Proteomes" id="UP001152130">
    <property type="component" value="Unassembled WGS sequence"/>
</dbReference>
<proteinExistence type="predicted"/>
<dbReference type="GO" id="GO:0009277">
    <property type="term" value="C:fungal-type cell wall"/>
    <property type="evidence" value="ECO:0007669"/>
    <property type="project" value="TreeGrafter"/>
</dbReference>